<feature type="domain" description="No apical meristem-associated C-terminal" evidence="2">
    <location>
        <begin position="114"/>
        <end position="233"/>
    </location>
</feature>
<dbReference type="PANTHER" id="PTHR45125">
    <property type="entry name" value="F21J9.4-RELATED"/>
    <property type="match status" value="1"/>
</dbReference>
<dbReference type="EC" id="2.5.1.18" evidence="3"/>
<feature type="compositionally biased region" description="Polar residues" evidence="1">
    <location>
        <begin position="137"/>
        <end position="147"/>
    </location>
</feature>
<dbReference type="Gramene" id="PRQ36562">
    <property type="protein sequence ID" value="PRQ36562"/>
    <property type="gene ID" value="RchiOBHm_Chr4g0392971"/>
</dbReference>
<evidence type="ECO:0000256" key="1">
    <source>
        <dbReference type="SAM" id="MobiDB-lite"/>
    </source>
</evidence>
<evidence type="ECO:0000313" key="3">
    <source>
        <dbReference type="EMBL" id="PRQ36562.1"/>
    </source>
</evidence>
<dbReference type="STRING" id="74649.A0A2P6QQV8"/>
<name>A0A2P6QQV8_ROSCH</name>
<evidence type="ECO:0000259" key="2">
    <source>
        <dbReference type="Pfam" id="PF14303"/>
    </source>
</evidence>
<dbReference type="Proteomes" id="UP000238479">
    <property type="component" value="Chromosome 4"/>
</dbReference>
<dbReference type="EMBL" id="PDCK01000042">
    <property type="protein sequence ID" value="PRQ36562.1"/>
    <property type="molecule type" value="Genomic_DNA"/>
</dbReference>
<dbReference type="GO" id="GO:0004364">
    <property type="term" value="F:glutathione transferase activity"/>
    <property type="evidence" value="ECO:0007669"/>
    <property type="project" value="UniProtKB-EC"/>
</dbReference>
<comment type="caution">
    <text evidence="3">The sequence shown here is derived from an EMBL/GenBank/DDBJ whole genome shotgun (WGS) entry which is preliminary data.</text>
</comment>
<dbReference type="InterPro" id="IPR029466">
    <property type="entry name" value="NAM-associated_C"/>
</dbReference>
<dbReference type="AlphaFoldDB" id="A0A2P6QQV8"/>
<keyword evidence="3" id="KW-0808">Transferase</keyword>
<protein>
    <submittedName>
        <fullName evidence="3">Putative glutathione transferase</fullName>
        <ecNumber evidence="3">2.5.1.18</ecNumber>
    </submittedName>
</protein>
<evidence type="ECO:0000313" key="4">
    <source>
        <dbReference type="Proteomes" id="UP000238479"/>
    </source>
</evidence>
<feature type="region of interest" description="Disordered" evidence="1">
    <location>
        <begin position="130"/>
        <end position="185"/>
    </location>
</feature>
<dbReference type="Pfam" id="PF14303">
    <property type="entry name" value="NAM-associated"/>
    <property type="match status" value="1"/>
</dbReference>
<keyword evidence="4" id="KW-1185">Reference proteome</keyword>
<accession>A0A2P6QQV8</accession>
<reference evidence="3 4" key="1">
    <citation type="journal article" date="2018" name="Nat. Genet.">
        <title>The Rosa genome provides new insights in the design of modern roses.</title>
        <authorList>
            <person name="Bendahmane M."/>
        </authorList>
    </citation>
    <scope>NUCLEOTIDE SEQUENCE [LARGE SCALE GENOMIC DNA]</scope>
    <source>
        <strain evidence="4">cv. Old Blush</strain>
    </source>
</reference>
<proteinExistence type="predicted"/>
<gene>
    <name evidence="3" type="ORF">RchiOBHm_Chr4g0392971</name>
</gene>
<sequence length="314" mass="35333">MPNPRQECWKDAEDIALCIAVVTVGEDGSKGTSQEKKKLWERIHEVYETCKPAGGVVRLGGGCDGRWKKIRPACARWRQALNKAALLRGSGDNATDEILQAKSIYRTLAKGEEFAFEHCWPILKDTKKFSNPPGMNVGSSSFPTSINLEDDGIPASESPSSSNVHARPPGQKAQKAAKKKSRQDETGELLLQMQRIADQGERDLEYRLRLREETKLAEQHADDARTMKVDPSIFTPKKGVIGRGSKHRLLRGRNKALVLVHFVNPPFLQKKIHHIVKMTLTWTSTCQFKRLNGWGEIRNILLVVLFHLCFSIMK</sequence>
<dbReference type="PANTHER" id="PTHR45125:SF3">
    <property type="entry name" value="NO-APICAL-MERISTEM-ASSOCIATED CARBOXY-TERMINAL DOMAIN PROTEIN"/>
    <property type="match status" value="1"/>
</dbReference>
<organism evidence="3 4">
    <name type="scientific">Rosa chinensis</name>
    <name type="common">China rose</name>
    <dbReference type="NCBI Taxonomy" id="74649"/>
    <lineage>
        <taxon>Eukaryota</taxon>
        <taxon>Viridiplantae</taxon>
        <taxon>Streptophyta</taxon>
        <taxon>Embryophyta</taxon>
        <taxon>Tracheophyta</taxon>
        <taxon>Spermatophyta</taxon>
        <taxon>Magnoliopsida</taxon>
        <taxon>eudicotyledons</taxon>
        <taxon>Gunneridae</taxon>
        <taxon>Pentapetalae</taxon>
        <taxon>rosids</taxon>
        <taxon>fabids</taxon>
        <taxon>Rosales</taxon>
        <taxon>Rosaceae</taxon>
        <taxon>Rosoideae</taxon>
        <taxon>Rosoideae incertae sedis</taxon>
        <taxon>Rosa</taxon>
    </lineage>
</organism>
<dbReference type="OMA" id="KLAHHIF"/>